<gene>
    <name evidence="5" type="ORF">AMJ44_10305</name>
</gene>
<dbReference type="EMBL" id="LIZX01000120">
    <property type="protein sequence ID" value="KPJ65383.1"/>
    <property type="molecule type" value="Genomic_DNA"/>
</dbReference>
<dbReference type="PANTHER" id="PTHR30469:SF33">
    <property type="entry name" value="SLR1207 PROTEIN"/>
    <property type="match status" value="1"/>
</dbReference>
<keyword evidence="3" id="KW-0472">Membrane</keyword>
<keyword evidence="3" id="KW-0812">Transmembrane</keyword>
<evidence type="ECO:0000313" key="5">
    <source>
        <dbReference type="EMBL" id="KPJ65383.1"/>
    </source>
</evidence>
<dbReference type="InterPro" id="IPR058625">
    <property type="entry name" value="MdtA-like_BSH"/>
</dbReference>
<name>A0A0S7XSI6_UNCSA</name>
<dbReference type="Pfam" id="PF25917">
    <property type="entry name" value="BSH_RND"/>
    <property type="match status" value="1"/>
</dbReference>
<feature type="coiled-coil region" evidence="2">
    <location>
        <begin position="98"/>
        <end position="132"/>
    </location>
</feature>
<evidence type="ECO:0000259" key="4">
    <source>
        <dbReference type="Pfam" id="PF25917"/>
    </source>
</evidence>
<protein>
    <recommendedName>
        <fullName evidence="4">Multidrug resistance protein MdtA-like barrel-sandwich hybrid domain-containing protein</fullName>
    </recommendedName>
</protein>
<dbReference type="GO" id="GO:0015562">
    <property type="term" value="F:efflux transmembrane transporter activity"/>
    <property type="evidence" value="ECO:0007669"/>
    <property type="project" value="TreeGrafter"/>
</dbReference>
<reference evidence="5 6" key="1">
    <citation type="journal article" date="2015" name="Microbiome">
        <title>Genomic resolution of linkages in carbon, nitrogen, and sulfur cycling among widespread estuary sediment bacteria.</title>
        <authorList>
            <person name="Baker B.J."/>
            <person name="Lazar C.S."/>
            <person name="Teske A.P."/>
            <person name="Dick G.J."/>
        </authorList>
    </citation>
    <scope>NUCLEOTIDE SEQUENCE [LARGE SCALE GENOMIC DNA]</scope>
    <source>
        <strain evidence="5">DG_54_3</strain>
    </source>
</reference>
<dbReference type="Gene3D" id="2.40.30.170">
    <property type="match status" value="1"/>
</dbReference>
<proteinExistence type="inferred from homology"/>
<comment type="similarity">
    <text evidence="1">Belongs to the membrane fusion protein (MFP) (TC 8.A.1) family.</text>
</comment>
<sequence>MFKKIIIIGVIVVFVGGFLFLLLKGSGNKGNSITTVKAERGKIVDKAVAIGRIEPENQIAVKSKISGIVKTVFVEMGDVVKKGDPLVEISPNPTPLEFAEAKRQVEIDSVNYENLRKECERTQELLDKKLISQQEFDQISRSSGEAELRLKLSQEKLSLIEKGKTNIADRKIESVITSPITGTVLEKKINMGDPVVPLTSYQAGTELFTLANMNDLIFRGTVDEIDVGKLGEGMSADLKIGALPDDSIQGLVHRISPKAKMEDNATLFDVEIRITRTGFETLRAGYSANADIIIQKKEDILVIPERVVEFKEDTAFVEVKQPNGEIVKKTIKTGLSDGLNIEVVEGLKEGDLLVERPPKEIK</sequence>
<dbReference type="Proteomes" id="UP000051861">
    <property type="component" value="Unassembled WGS sequence"/>
</dbReference>
<evidence type="ECO:0000256" key="3">
    <source>
        <dbReference type="SAM" id="Phobius"/>
    </source>
</evidence>
<dbReference type="PATRIC" id="fig|1703775.3.peg.843"/>
<dbReference type="AlphaFoldDB" id="A0A0S7XSI6"/>
<comment type="caution">
    <text evidence="5">The sequence shown here is derived from an EMBL/GenBank/DDBJ whole genome shotgun (WGS) entry which is preliminary data.</text>
</comment>
<dbReference type="Gene3D" id="1.10.287.470">
    <property type="entry name" value="Helix hairpin bin"/>
    <property type="match status" value="1"/>
</dbReference>
<dbReference type="GO" id="GO:1990281">
    <property type="term" value="C:efflux pump complex"/>
    <property type="evidence" value="ECO:0007669"/>
    <property type="project" value="TreeGrafter"/>
</dbReference>
<dbReference type="Gene3D" id="6.20.50.140">
    <property type="match status" value="1"/>
</dbReference>
<evidence type="ECO:0000256" key="2">
    <source>
        <dbReference type="SAM" id="Coils"/>
    </source>
</evidence>
<dbReference type="InterPro" id="IPR006143">
    <property type="entry name" value="RND_pump_MFP"/>
</dbReference>
<dbReference type="SUPFAM" id="SSF111369">
    <property type="entry name" value="HlyD-like secretion proteins"/>
    <property type="match status" value="1"/>
</dbReference>
<evidence type="ECO:0000313" key="6">
    <source>
        <dbReference type="Proteomes" id="UP000051861"/>
    </source>
</evidence>
<organism evidence="5 6">
    <name type="scientific">candidate division WOR-1 bacterium DG_54_3</name>
    <dbReference type="NCBI Taxonomy" id="1703775"/>
    <lineage>
        <taxon>Bacteria</taxon>
        <taxon>Bacillati</taxon>
        <taxon>Saganbacteria</taxon>
    </lineage>
</organism>
<dbReference type="NCBIfam" id="TIGR01730">
    <property type="entry name" value="RND_mfp"/>
    <property type="match status" value="1"/>
</dbReference>
<keyword evidence="2" id="KW-0175">Coiled coil</keyword>
<evidence type="ECO:0000256" key="1">
    <source>
        <dbReference type="ARBA" id="ARBA00009477"/>
    </source>
</evidence>
<dbReference type="Gene3D" id="2.40.50.100">
    <property type="match status" value="1"/>
</dbReference>
<feature type="transmembrane region" description="Helical" evidence="3">
    <location>
        <begin position="6"/>
        <end position="23"/>
    </location>
</feature>
<feature type="domain" description="Multidrug resistance protein MdtA-like barrel-sandwich hybrid" evidence="4">
    <location>
        <begin position="57"/>
        <end position="195"/>
    </location>
</feature>
<keyword evidence="3" id="KW-1133">Transmembrane helix</keyword>
<dbReference type="PANTHER" id="PTHR30469">
    <property type="entry name" value="MULTIDRUG RESISTANCE PROTEIN MDTA"/>
    <property type="match status" value="1"/>
</dbReference>
<accession>A0A0S7XSI6</accession>